<sequence>MSGNLPLQFKPNVQDTVSQKQQVAKLKTLFANDSLSGTNMQSYKIGVAGDPVPYSLASDNLVTGLMIGCFILVILSVAQSQRFIVKQTKNLFLASFGGDMSITETAGELRFQFLMSIQTCLLLALLFFFYTNTYIAQTFILEQYQIIGIFAGVISLYFCLKGILYQLVNSVFFDKRQTAKWLQSFLFIIAIEGLLLLPIVLLCSYFHLSMHSTFIYTGFVLLFFKIVSFYNSYLIFFRQKGLFLQIFLYFCTLEIIPLATLWGVLQMISNYLKINF</sequence>
<accession>A0ABS6YCI9</accession>
<feature type="transmembrane region" description="Helical" evidence="1">
    <location>
        <begin position="185"/>
        <end position="208"/>
    </location>
</feature>
<feature type="transmembrane region" description="Helical" evidence="1">
    <location>
        <begin position="146"/>
        <end position="164"/>
    </location>
</feature>
<protein>
    <submittedName>
        <fullName evidence="2">DUF4271 domain-containing protein</fullName>
    </submittedName>
</protein>
<evidence type="ECO:0000313" key="2">
    <source>
        <dbReference type="EMBL" id="MBW4769283.1"/>
    </source>
</evidence>
<comment type="caution">
    <text evidence="2">The sequence shown here is derived from an EMBL/GenBank/DDBJ whole genome shotgun (WGS) entry which is preliminary data.</text>
</comment>
<evidence type="ECO:0000256" key="1">
    <source>
        <dbReference type="SAM" id="Phobius"/>
    </source>
</evidence>
<keyword evidence="1" id="KW-0812">Transmembrane</keyword>
<keyword evidence="3" id="KW-1185">Reference proteome</keyword>
<keyword evidence="1" id="KW-0472">Membrane</keyword>
<feature type="transmembrane region" description="Helical" evidence="1">
    <location>
        <begin position="61"/>
        <end position="78"/>
    </location>
</feature>
<dbReference type="InterPro" id="IPR025367">
    <property type="entry name" value="DUF4271"/>
</dbReference>
<name>A0ABS6YCI9_9BACT</name>
<proteinExistence type="predicted"/>
<keyword evidence="1" id="KW-1133">Transmembrane helix</keyword>
<reference evidence="2 3" key="1">
    <citation type="submission" date="2021-07" db="EMBL/GenBank/DDBJ databases">
        <title>Genomic diversity and antimicrobial resistance of Prevotella spp. isolated from chronic lung disease airways.</title>
        <authorList>
            <person name="Webb K.A."/>
            <person name="Olagoke O.S."/>
            <person name="Baird T."/>
            <person name="Neill J."/>
            <person name="Pham A."/>
            <person name="Wells T.J."/>
            <person name="Ramsay K.A."/>
            <person name="Bell S.C."/>
            <person name="Sarovich D.S."/>
            <person name="Price E.P."/>
        </authorList>
    </citation>
    <scope>NUCLEOTIDE SEQUENCE [LARGE SCALE GENOMIC DNA]</scope>
    <source>
        <strain evidence="2 3">SCHI0011.S.12</strain>
    </source>
</reference>
<feature type="transmembrane region" description="Helical" evidence="1">
    <location>
        <begin position="246"/>
        <end position="268"/>
    </location>
</feature>
<dbReference type="EMBL" id="JAHXCT010000003">
    <property type="protein sequence ID" value="MBW4769283.1"/>
    <property type="molecule type" value="Genomic_DNA"/>
</dbReference>
<organism evidence="2 3">
    <name type="scientific">Hoylesella nanceiensis</name>
    <dbReference type="NCBI Taxonomy" id="425941"/>
    <lineage>
        <taxon>Bacteria</taxon>
        <taxon>Pseudomonadati</taxon>
        <taxon>Bacteroidota</taxon>
        <taxon>Bacteroidia</taxon>
        <taxon>Bacteroidales</taxon>
        <taxon>Prevotellaceae</taxon>
        <taxon>Hoylesella</taxon>
    </lineage>
</organism>
<dbReference type="Pfam" id="PF14093">
    <property type="entry name" value="DUF4271"/>
    <property type="match status" value="1"/>
</dbReference>
<gene>
    <name evidence="2" type="ORF">KZO38_05845</name>
</gene>
<feature type="transmembrane region" description="Helical" evidence="1">
    <location>
        <begin position="120"/>
        <end position="140"/>
    </location>
</feature>
<dbReference type="Proteomes" id="UP000788426">
    <property type="component" value="Unassembled WGS sequence"/>
</dbReference>
<feature type="transmembrane region" description="Helical" evidence="1">
    <location>
        <begin position="214"/>
        <end position="234"/>
    </location>
</feature>
<evidence type="ECO:0000313" key="3">
    <source>
        <dbReference type="Proteomes" id="UP000788426"/>
    </source>
</evidence>